<gene>
    <name evidence="2" type="ORF">EPA86_13390</name>
</gene>
<reference evidence="2 3" key="1">
    <citation type="submission" date="2019-01" db="EMBL/GenBank/DDBJ databases">
        <title>Litorilituus lipolytica sp. nov., isolated from intertidal sand of the Yellow Sea in China.</title>
        <authorList>
            <person name="Liu A."/>
        </authorList>
    </citation>
    <scope>NUCLEOTIDE SEQUENCE [LARGE SCALE GENOMIC DNA]</scope>
    <source>
        <strain evidence="2 3">RZ04</strain>
    </source>
</reference>
<dbReference type="RefSeq" id="WP_140604428.1">
    <property type="nucleotide sequence ID" value="NZ_SAWY01000033.1"/>
</dbReference>
<organism evidence="2 3">
    <name type="scientific">Litorilituus lipolyticus</name>
    <dbReference type="NCBI Taxonomy" id="2491017"/>
    <lineage>
        <taxon>Bacteria</taxon>
        <taxon>Pseudomonadati</taxon>
        <taxon>Pseudomonadota</taxon>
        <taxon>Gammaproteobacteria</taxon>
        <taxon>Alteromonadales</taxon>
        <taxon>Colwelliaceae</taxon>
        <taxon>Litorilituus</taxon>
    </lineage>
</organism>
<sequence length="92" mass="10555">MAKVTLTGYIIVPEDEIKDVIEALKIHTELTIAEAGCLTFAVTQDKLNRQKFNVFEEFINKQAFDNHQMRVKQSSWGKITANVSRHYQVSID</sequence>
<evidence type="ECO:0000313" key="2">
    <source>
        <dbReference type="EMBL" id="TPH13590.1"/>
    </source>
</evidence>
<proteinExistence type="predicted"/>
<keyword evidence="3" id="KW-1185">Reference proteome</keyword>
<evidence type="ECO:0000259" key="1">
    <source>
        <dbReference type="Pfam" id="PF03992"/>
    </source>
</evidence>
<protein>
    <submittedName>
        <fullName evidence="2">Antibiotic biosynthesis monooxygenase</fullName>
    </submittedName>
</protein>
<dbReference type="SUPFAM" id="SSF54909">
    <property type="entry name" value="Dimeric alpha+beta barrel"/>
    <property type="match status" value="1"/>
</dbReference>
<comment type="caution">
    <text evidence="2">The sequence shown here is derived from an EMBL/GenBank/DDBJ whole genome shotgun (WGS) entry which is preliminary data.</text>
</comment>
<keyword evidence="2" id="KW-0560">Oxidoreductase</keyword>
<dbReference type="Pfam" id="PF03992">
    <property type="entry name" value="ABM"/>
    <property type="match status" value="1"/>
</dbReference>
<dbReference type="Proteomes" id="UP000315303">
    <property type="component" value="Unassembled WGS sequence"/>
</dbReference>
<dbReference type="EMBL" id="SAWY01000033">
    <property type="protein sequence ID" value="TPH13590.1"/>
    <property type="molecule type" value="Genomic_DNA"/>
</dbReference>
<dbReference type="Gene3D" id="3.30.70.100">
    <property type="match status" value="1"/>
</dbReference>
<dbReference type="GO" id="GO:0004497">
    <property type="term" value="F:monooxygenase activity"/>
    <property type="evidence" value="ECO:0007669"/>
    <property type="project" value="UniProtKB-KW"/>
</dbReference>
<feature type="domain" description="ABM" evidence="1">
    <location>
        <begin position="5"/>
        <end position="68"/>
    </location>
</feature>
<name>A0A502KPA8_9GAMM</name>
<dbReference type="AlphaFoldDB" id="A0A502KPA8"/>
<keyword evidence="2" id="KW-0503">Monooxygenase</keyword>
<accession>A0A502KPA8</accession>
<dbReference type="InterPro" id="IPR007138">
    <property type="entry name" value="ABM_dom"/>
</dbReference>
<evidence type="ECO:0000313" key="3">
    <source>
        <dbReference type="Proteomes" id="UP000315303"/>
    </source>
</evidence>
<dbReference type="OrthoDB" id="9812192at2"/>
<dbReference type="InterPro" id="IPR011008">
    <property type="entry name" value="Dimeric_a/b-barrel"/>
</dbReference>